<accession>A0A2Z4Y4V5</accession>
<dbReference type="Proteomes" id="UP000262583">
    <property type="component" value="Chromosome"/>
</dbReference>
<keyword evidence="2" id="KW-0472">Membrane</keyword>
<feature type="region of interest" description="Disordered" evidence="1">
    <location>
        <begin position="346"/>
        <end position="421"/>
    </location>
</feature>
<keyword evidence="2" id="KW-1133">Transmembrane helix</keyword>
<protein>
    <submittedName>
        <fullName evidence="3">Uncharacterized protein</fullName>
    </submittedName>
</protein>
<feature type="compositionally biased region" description="Polar residues" evidence="1">
    <location>
        <begin position="387"/>
        <end position="403"/>
    </location>
</feature>
<organism evidence="3 4">
    <name type="scientific">Sumerlaea chitinivorans</name>
    <dbReference type="NCBI Taxonomy" id="2250252"/>
    <lineage>
        <taxon>Bacteria</taxon>
        <taxon>Candidatus Sumerlaeota</taxon>
        <taxon>Candidatus Sumerlaeia</taxon>
        <taxon>Candidatus Sumerlaeales</taxon>
        <taxon>Candidatus Sumerlaeaceae</taxon>
        <taxon>Candidatus Sumerlaea</taxon>
    </lineage>
</organism>
<name>A0A2Z4Y4V5_SUMC1</name>
<evidence type="ECO:0000313" key="4">
    <source>
        <dbReference type="Proteomes" id="UP000262583"/>
    </source>
</evidence>
<evidence type="ECO:0000256" key="2">
    <source>
        <dbReference type="SAM" id="Phobius"/>
    </source>
</evidence>
<feature type="transmembrane region" description="Helical" evidence="2">
    <location>
        <begin position="237"/>
        <end position="254"/>
    </location>
</feature>
<feature type="transmembrane region" description="Helical" evidence="2">
    <location>
        <begin position="73"/>
        <end position="92"/>
    </location>
</feature>
<proteinExistence type="predicted"/>
<dbReference type="EMBL" id="CP030759">
    <property type="protein sequence ID" value="AXA35762.1"/>
    <property type="molecule type" value="Genomic_DNA"/>
</dbReference>
<evidence type="ECO:0000256" key="1">
    <source>
        <dbReference type="SAM" id="MobiDB-lite"/>
    </source>
</evidence>
<feature type="transmembrane region" description="Helical" evidence="2">
    <location>
        <begin position="21"/>
        <end position="44"/>
    </location>
</feature>
<keyword evidence="2" id="KW-0812">Transmembrane</keyword>
<feature type="transmembrane region" description="Helical" evidence="2">
    <location>
        <begin position="196"/>
        <end position="225"/>
    </location>
</feature>
<gene>
    <name evidence="3" type="ORF">BRCON_0985</name>
</gene>
<sequence length="421" mass="47854">MRSRRPRKLTKADYFEFHRPLWQKGLPLFLLVVIWGVVASYGWLLSTHVERSGIAVLQTAAVELWRQGVSVQMAVWTAAVLSLPLVVALYFACEKLLITPEAVVRVLPFRSRQIMRWVEVDEVLIRDVRYWLEGSGGTHRELVLYGRPRLFPPWRPRLSIRSREFEGYRFAERLAVQIAVPAIATRLRLELMRRGGLVFFGTPSFFHDTVMVVYAGVAAALWVAWGFPTWWQESPLWWRHATLVVAAVLALAALRRLFVRYYALDLHSLYIYRRLLSRKKIPLPWIRSVGVHKGVLVIEGRREGSEKLKRFVSERRFFRNRGVFLAMIRLALQELKTKHEDSQRILPAGPAGLSDDQAVTSVPAVEPTAPVESEMLSASASGRGPEATQTFETANNSVAASTSEAREKDAAVRSSPEELDA</sequence>
<dbReference type="AlphaFoldDB" id="A0A2Z4Y4V5"/>
<reference evidence="3 4" key="1">
    <citation type="submission" date="2018-05" db="EMBL/GenBank/DDBJ databases">
        <title>A metagenomic window into the 2 km-deep terrestrial subsurface aquifer revealed taxonomically and functionally diverse microbial community comprising novel uncultured bacterial lineages.</title>
        <authorList>
            <person name="Kadnikov V.V."/>
            <person name="Mardanov A.V."/>
            <person name="Beletsky A.V."/>
            <person name="Banks D."/>
            <person name="Pimenov N.V."/>
            <person name="Frank Y.A."/>
            <person name="Karnachuk O.V."/>
            <person name="Ravin N.V."/>
        </authorList>
    </citation>
    <scope>NUCLEOTIDE SEQUENCE [LARGE SCALE GENOMIC DNA]</scope>
    <source>
        <strain evidence="3">BY</strain>
    </source>
</reference>
<evidence type="ECO:0000313" key="3">
    <source>
        <dbReference type="EMBL" id="AXA35762.1"/>
    </source>
</evidence>
<dbReference type="KEGG" id="schv:BRCON_0985"/>